<evidence type="ECO:0000256" key="3">
    <source>
        <dbReference type="ARBA" id="ARBA00023180"/>
    </source>
</evidence>
<dbReference type="InterPro" id="IPR049625">
    <property type="entry name" value="Glyco_transf_61_cat"/>
</dbReference>
<keyword evidence="6" id="KW-1185">Reference proteome</keyword>
<proteinExistence type="predicted"/>
<evidence type="ECO:0000256" key="2">
    <source>
        <dbReference type="ARBA" id="ARBA00022679"/>
    </source>
</evidence>
<keyword evidence="1" id="KW-0328">Glycosyltransferase</keyword>
<evidence type="ECO:0000259" key="4">
    <source>
        <dbReference type="Pfam" id="PF04577"/>
    </source>
</evidence>
<dbReference type="PANTHER" id="PTHR20961">
    <property type="entry name" value="GLYCOSYLTRANSFERASE"/>
    <property type="match status" value="1"/>
</dbReference>
<reference evidence="6" key="1">
    <citation type="journal article" date="2019" name="Int. J. Syst. Evol. Microbiol.">
        <title>The Global Catalogue of Microorganisms (GCM) 10K type strain sequencing project: providing services to taxonomists for standard genome sequencing and annotation.</title>
        <authorList>
            <consortium name="The Broad Institute Genomics Platform"/>
            <consortium name="The Broad Institute Genome Sequencing Center for Infectious Disease"/>
            <person name="Wu L."/>
            <person name="Ma J."/>
        </authorList>
    </citation>
    <scope>NUCLEOTIDE SEQUENCE [LARGE SCALE GENOMIC DNA]</scope>
    <source>
        <strain evidence="6">CGMCC 4.7371</strain>
    </source>
</reference>
<organism evidence="5 6">
    <name type="scientific">Nocardioides phosphati</name>
    <dbReference type="NCBI Taxonomy" id="1867775"/>
    <lineage>
        <taxon>Bacteria</taxon>
        <taxon>Bacillati</taxon>
        <taxon>Actinomycetota</taxon>
        <taxon>Actinomycetes</taxon>
        <taxon>Propionibacteriales</taxon>
        <taxon>Nocardioidaceae</taxon>
        <taxon>Nocardioides</taxon>
    </lineage>
</organism>
<dbReference type="Pfam" id="PF04577">
    <property type="entry name" value="Glyco_transf_61"/>
    <property type="match status" value="1"/>
</dbReference>
<dbReference type="Proteomes" id="UP000655410">
    <property type="component" value="Unassembled WGS sequence"/>
</dbReference>
<sequence length="402" mass="44267">MPLPSAIQPAWPLLKRAHLTATRGVGAVTRRATSLAGERAVPSIGTVSVDETARLDPQHVRIHEGGPAEHLVREVPFGQPAQHWALERRADYVVPRRFTLEISDGAIVGNYAAHITPGGVLDYETSTYFGVTGWKDHPIFLRARLPQMEHVEGTLVSLATRGSHANYYHFLLDVLPRYGVLKETMPDVRPDAWFVNTGSGYQRQLLGMIGLGDVRVVQPGKDVAVRADTLLAPCIPNPDLIAPTWTTGWLKENLPAKETADKPTRLYVTRGSAKNTRRLVNEDEVMARLAPLGFVSFDPGAHSVQEQIDTFTRAEVIVAPHGAALSNLVFCSPGVKVLELFAPKYVNPCYWTIADNIPDSTYHYLVCGEDHRPPGSPMNGVLTDITVDLRDFEQALQRLLDA</sequence>
<name>A0ABQ2NG19_9ACTN</name>
<dbReference type="RefSeq" id="WP_188785093.1">
    <property type="nucleotide sequence ID" value="NZ_BMNI01000013.1"/>
</dbReference>
<accession>A0ABQ2NG19</accession>
<comment type="caution">
    <text evidence="5">The sequence shown here is derived from an EMBL/GenBank/DDBJ whole genome shotgun (WGS) entry which is preliminary data.</text>
</comment>
<dbReference type="EMBL" id="BMNI01000013">
    <property type="protein sequence ID" value="GGO93567.1"/>
    <property type="molecule type" value="Genomic_DNA"/>
</dbReference>
<gene>
    <name evidence="5" type="ORF">GCM10011584_32570</name>
</gene>
<evidence type="ECO:0000313" key="5">
    <source>
        <dbReference type="EMBL" id="GGO93567.1"/>
    </source>
</evidence>
<keyword evidence="3" id="KW-0325">Glycoprotein</keyword>
<protein>
    <recommendedName>
        <fullName evidence="4">Glycosyltransferase 61 catalytic domain-containing protein</fullName>
    </recommendedName>
</protein>
<dbReference type="InterPro" id="IPR007657">
    <property type="entry name" value="Glycosyltransferase_61"/>
</dbReference>
<evidence type="ECO:0000256" key="1">
    <source>
        <dbReference type="ARBA" id="ARBA00022676"/>
    </source>
</evidence>
<feature type="domain" description="Glycosyltransferase 61 catalytic" evidence="4">
    <location>
        <begin position="167"/>
        <end position="337"/>
    </location>
</feature>
<keyword evidence="2" id="KW-0808">Transferase</keyword>
<evidence type="ECO:0000313" key="6">
    <source>
        <dbReference type="Proteomes" id="UP000655410"/>
    </source>
</evidence>